<proteinExistence type="inferred from homology"/>
<dbReference type="Gene3D" id="1.10.10.10">
    <property type="entry name" value="Winged helix-like DNA-binding domain superfamily/Winged helix DNA-binding domain"/>
    <property type="match status" value="1"/>
</dbReference>
<evidence type="ECO:0000313" key="13">
    <source>
        <dbReference type="Proteomes" id="UP000242317"/>
    </source>
</evidence>
<comment type="catalytic activity">
    <reaction evidence="10">
        <text>a 6-O-methyl-2'-deoxyguanosine in DNA + L-cysteinyl-[protein] = S-methyl-L-cysteinyl-[protein] + a 2'-deoxyguanosine in DNA</text>
        <dbReference type="Rhea" id="RHEA:24000"/>
        <dbReference type="Rhea" id="RHEA-COMP:10131"/>
        <dbReference type="Rhea" id="RHEA-COMP:10132"/>
        <dbReference type="Rhea" id="RHEA-COMP:11367"/>
        <dbReference type="Rhea" id="RHEA-COMP:11368"/>
        <dbReference type="ChEBI" id="CHEBI:29950"/>
        <dbReference type="ChEBI" id="CHEBI:82612"/>
        <dbReference type="ChEBI" id="CHEBI:85445"/>
        <dbReference type="ChEBI" id="CHEBI:85448"/>
        <dbReference type="EC" id="2.1.1.63"/>
    </reaction>
</comment>
<dbReference type="GO" id="GO:0032259">
    <property type="term" value="P:methylation"/>
    <property type="evidence" value="ECO:0007669"/>
    <property type="project" value="UniProtKB-KW"/>
</dbReference>
<evidence type="ECO:0000256" key="1">
    <source>
        <dbReference type="ARBA" id="ARBA00001286"/>
    </source>
</evidence>
<dbReference type="GO" id="GO:0003908">
    <property type="term" value="F:methylated-DNA-[protein]-cysteine S-methyltransferase activity"/>
    <property type="evidence" value="ECO:0007669"/>
    <property type="project" value="UniProtKB-EC"/>
</dbReference>
<dbReference type="InterPro" id="IPR014048">
    <property type="entry name" value="MethylDNA_cys_MeTrfase_DNA-bd"/>
</dbReference>
<evidence type="ECO:0000256" key="6">
    <source>
        <dbReference type="ARBA" id="ARBA00022763"/>
    </source>
</evidence>
<dbReference type="Pfam" id="PF12833">
    <property type="entry name" value="HTH_18"/>
    <property type="match status" value="1"/>
</dbReference>
<comment type="catalytic activity">
    <reaction evidence="1">
        <text>a 4-O-methyl-thymidine in DNA + L-cysteinyl-[protein] = a thymidine in DNA + S-methyl-L-cysteinyl-[protein]</text>
        <dbReference type="Rhea" id="RHEA:53428"/>
        <dbReference type="Rhea" id="RHEA-COMP:10131"/>
        <dbReference type="Rhea" id="RHEA-COMP:10132"/>
        <dbReference type="Rhea" id="RHEA-COMP:13555"/>
        <dbReference type="Rhea" id="RHEA-COMP:13556"/>
        <dbReference type="ChEBI" id="CHEBI:29950"/>
        <dbReference type="ChEBI" id="CHEBI:82612"/>
        <dbReference type="ChEBI" id="CHEBI:137386"/>
        <dbReference type="ChEBI" id="CHEBI:137387"/>
        <dbReference type="EC" id="2.1.1.63"/>
    </reaction>
</comment>
<evidence type="ECO:0000256" key="10">
    <source>
        <dbReference type="ARBA" id="ARBA00049348"/>
    </source>
</evidence>
<dbReference type="EC" id="2.1.1.63" evidence="3"/>
<reference evidence="13" key="1">
    <citation type="submission" date="2016-09" db="EMBL/GenBank/DDBJ databases">
        <authorList>
            <person name="Varghese N."/>
            <person name="Submissions S."/>
        </authorList>
    </citation>
    <scope>NUCLEOTIDE SEQUENCE [LARGE SCALE GENOMIC DNA]</scope>
    <source>
        <strain evidence="13">ANC 3699</strain>
    </source>
</reference>
<keyword evidence="9" id="KW-0234">DNA repair</keyword>
<dbReference type="Proteomes" id="UP000242317">
    <property type="component" value="Unassembled WGS sequence"/>
</dbReference>
<dbReference type="GO" id="GO:0043565">
    <property type="term" value="F:sequence-specific DNA binding"/>
    <property type="evidence" value="ECO:0007669"/>
    <property type="project" value="InterPro"/>
</dbReference>
<keyword evidence="6" id="KW-0227">DNA damage</keyword>
<evidence type="ECO:0000256" key="3">
    <source>
        <dbReference type="ARBA" id="ARBA00011918"/>
    </source>
</evidence>
<dbReference type="PANTHER" id="PTHR10815:SF13">
    <property type="entry name" value="METHYLATED-DNA--PROTEIN-CYSTEINE METHYLTRANSFERASE"/>
    <property type="match status" value="1"/>
</dbReference>
<keyword evidence="7" id="KW-0805">Transcription regulation</keyword>
<dbReference type="GO" id="GO:0003700">
    <property type="term" value="F:DNA-binding transcription factor activity"/>
    <property type="evidence" value="ECO:0007669"/>
    <property type="project" value="InterPro"/>
</dbReference>
<dbReference type="PROSITE" id="PS00374">
    <property type="entry name" value="MGMT"/>
    <property type="match status" value="1"/>
</dbReference>
<dbReference type="InterPro" id="IPR018060">
    <property type="entry name" value="HTH_AraC"/>
</dbReference>
<dbReference type="CDD" id="cd06445">
    <property type="entry name" value="ATase"/>
    <property type="match status" value="1"/>
</dbReference>
<evidence type="ECO:0000256" key="9">
    <source>
        <dbReference type="ARBA" id="ARBA00023204"/>
    </source>
</evidence>
<protein>
    <recommendedName>
        <fullName evidence="3">methylated-DNA--[protein]-cysteine S-methyltransferase</fullName>
        <ecNumber evidence="3">2.1.1.63</ecNumber>
    </recommendedName>
</protein>
<dbReference type="OrthoDB" id="9802228at2"/>
<dbReference type="SUPFAM" id="SSF46689">
    <property type="entry name" value="Homeodomain-like"/>
    <property type="match status" value="2"/>
</dbReference>
<gene>
    <name evidence="12" type="ORF">SAMN05421749_105115</name>
</gene>
<dbReference type="FunFam" id="1.10.10.10:FF:000214">
    <property type="entry name" value="Methylated-DNA--protein-cysteine methyltransferase"/>
    <property type="match status" value="1"/>
</dbReference>
<evidence type="ECO:0000256" key="7">
    <source>
        <dbReference type="ARBA" id="ARBA00023015"/>
    </source>
</evidence>
<dbReference type="NCBIfam" id="TIGR00589">
    <property type="entry name" value="ogt"/>
    <property type="match status" value="1"/>
</dbReference>
<dbReference type="GO" id="GO:0006281">
    <property type="term" value="P:DNA repair"/>
    <property type="evidence" value="ECO:0007669"/>
    <property type="project" value="UniProtKB-KW"/>
</dbReference>
<dbReference type="InterPro" id="IPR036631">
    <property type="entry name" value="MGMT_N_sf"/>
</dbReference>
<keyword evidence="5 12" id="KW-0808">Transferase</keyword>
<sequence>MSDTPHYARMAKAIAYIQANVQAQPSLEQIAEQVHLSPAHFQREFSEWVGTSPKRFLQYLSLDYAKSQLRQDNAQSVLDTAYATGLSSPSRLHDLFVQIEGMTPAEYKHGGKHLDIAYQFAQTLFGEVLIGSTAKGICHLTFIQDRENALQQFIAQFPNAQFVEQATEFHGQALAIFKHENRSIEQIKLHLKGTDFQLKVWSSLLKIPMGEVVSYGEIAHDIAQDKAVRAVGSAIGRNPVAVLIPCHRVIQSTGGLGGYRWGTDRKTVLIGWEGVQKHAS</sequence>
<evidence type="ECO:0000256" key="2">
    <source>
        <dbReference type="ARBA" id="ARBA00008711"/>
    </source>
</evidence>
<evidence type="ECO:0000256" key="5">
    <source>
        <dbReference type="ARBA" id="ARBA00022679"/>
    </source>
</evidence>
<dbReference type="SUPFAM" id="SSF53155">
    <property type="entry name" value="Methylated DNA-protein cysteine methyltransferase domain"/>
    <property type="match status" value="1"/>
</dbReference>
<keyword evidence="13" id="KW-1185">Reference proteome</keyword>
<evidence type="ECO:0000259" key="11">
    <source>
        <dbReference type="PROSITE" id="PS01124"/>
    </source>
</evidence>
<comment type="similarity">
    <text evidence="2">Belongs to the MGMT family.</text>
</comment>
<accession>A0A1G6LME7</accession>
<evidence type="ECO:0000256" key="4">
    <source>
        <dbReference type="ARBA" id="ARBA00022603"/>
    </source>
</evidence>
<dbReference type="InterPro" id="IPR001497">
    <property type="entry name" value="MethylDNA_cys_MeTrfase_AS"/>
</dbReference>
<dbReference type="InterPro" id="IPR009057">
    <property type="entry name" value="Homeodomain-like_sf"/>
</dbReference>
<dbReference type="SMART" id="SM00342">
    <property type="entry name" value="HTH_ARAC"/>
    <property type="match status" value="1"/>
</dbReference>
<dbReference type="InterPro" id="IPR036388">
    <property type="entry name" value="WH-like_DNA-bd_sf"/>
</dbReference>
<evidence type="ECO:0000256" key="8">
    <source>
        <dbReference type="ARBA" id="ARBA00023163"/>
    </source>
</evidence>
<name>A0A1G6LME7_9GAMM</name>
<keyword evidence="8" id="KW-0804">Transcription</keyword>
<dbReference type="Pfam" id="PF01035">
    <property type="entry name" value="DNA_binding_1"/>
    <property type="match status" value="1"/>
</dbReference>
<dbReference type="PROSITE" id="PS01124">
    <property type="entry name" value="HTH_ARAC_FAMILY_2"/>
    <property type="match status" value="1"/>
</dbReference>
<organism evidence="12 13">
    <name type="scientific">Acinetobacter marinus</name>
    <dbReference type="NCBI Taxonomy" id="281375"/>
    <lineage>
        <taxon>Bacteria</taxon>
        <taxon>Pseudomonadati</taxon>
        <taxon>Pseudomonadota</taxon>
        <taxon>Gammaproteobacteria</taxon>
        <taxon>Moraxellales</taxon>
        <taxon>Moraxellaceae</taxon>
        <taxon>Acinetobacter</taxon>
    </lineage>
</organism>
<dbReference type="RefSeq" id="WP_092619886.1">
    <property type="nucleotide sequence ID" value="NZ_FMYK01000005.1"/>
</dbReference>
<dbReference type="EMBL" id="FMYK01000005">
    <property type="protein sequence ID" value="SDC44359.1"/>
    <property type="molecule type" value="Genomic_DNA"/>
</dbReference>
<dbReference type="Gene3D" id="1.10.10.60">
    <property type="entry name" value="Homeodomain-like"/>
    <property type="match status" value="2"/>
</dbReference>
<dbReference type="AlphaFoldDB" id="A0A1G6LME7"/>
<dbReference type="InterPro" id="IPR036217">
    <property type="entry name" value="MethylDNA_cys_MeTrfase_DNAb"/>
</dbReference>
<dbReference type="Gene3D" id="3.30.160.70">
    <property type="entry name" value="Methylated DNA-protein cysteine methyltransferase domain"/>
    <property type="match status" value="1"/>
</dbReference>
<dbReference type="PANTHER" id="PTHR10815">
    <property type="entry name" value="METHYLATED-DNA--PROTEIN-CYSTEINE METHYLTRANSFERASE"/>
    <property type="match status" value="1"/>
</dbReference>
<feature type="domain" description="HTH araC/xylS-type" evidence="11">
    <location>
        <begin position="11"/>
        <end position="110"/>
    </location>
</feature>
<keyword evidence="4 12" id="KW-0489">Methyltransferase</keyword>
<dbReference type="SUPFAM" id="SSF46767">
    <property type="entry name" value="Methylated DNA-protein cysteine methyltransferase, C-terminal domain"/>
    <property type="match status" value="1"/>
</dbReference>
<evidence type="ECO:0000313" key="12">
    <source>
        <dbReference type="EMBL" id="SDC44359.1"/>
    </source>
</evidence>